<dbReference type="PROSITE" id="PS50158">
    <property type="entry name" value="ZF_CCHC"/>
    <property type="match status" value="1"/>
</dbReference>
<evidence type="ECO:0000313" key="5">
    <source>
        <dbReference type="EMBL" id="KAK1627231.1"/>
    </source>
</evidence>
<evidence type="ECO:0000313" key="6">
    <source>
        <dbReference type="Proteomes" id="UP001231189"/>
    </source>
</evidence>
<reference evidence="5" key="1">
    <citation type="submission" date="2023-07" db="EMBL/GenBank/DDBJ databases">
        <title>A chromosome-level genome assembly of Lolium multiflorum.</title>
        <authorList>
            <person name="Chen Y."/>
            <person name="Copetti D."/>
            <person name="Kolliker R."/>
            <person name="Studer B."/>
        </authorList>
    </citation>
    <scope>NUCLEOTIDE SEQUENCE</scope>
    <source>
        <strain evidence="5">02402/16</strain>
        <tissue evidence="5">Leaf</tissue>
    </source>
</reference>
<feature type="compositionally biased region" description="Basic and acidic residues" evidence="3">
    <location>
        <begin position="60"/>
        <end position="69"/>
    </location>
</feature>
<evidence type="ECO:0000259" key="4">
    <source>
        <dbReference type="PROSITE" id="PS50158"/>
    </source>
</evidence>
<feature type="region of interest" description="Disordered" evidence="3">
    <location>
        <begin position="359"/>
        <end position="432"/>
    </location>
</feature>
<name>A0AAD8RJT1_LOLMU</name>
<keyword evidence="1" id="KW-0479">Metal-binding</keyword>
<feature type="coiled-coil region" evidence="2">
    <location>
        <begin position="713"/>
        <end position="740"/>
    </location>
</feature>
<feature type="compositionally biased region" description="Basic and acidic residues" evidence="3">
    <location>
        <begin position="24"/>
        <end position="52"/>
    </location>
</feature>
<dbReference type="GO" id="GO:0003676">
    <property type="term" value="F:nucleic acid binding"/>
    <property type="evidence" value="ECO:0007669"/>
    <property type="project" value="InterPro"/>
</dbReference>
<dbReference type="PANTHER" id="PTHR33170:SF46">
    <property type="entry name" value="DUF1618 DOMAIN-CONTAINING PROTEIN"/>
    <property type="match status" value="1"/>
</dbReference>
<dbReference type="SUPFAM" id="SSF57756">
    <property type="entry name" value="Retrovirus zinc finger-like domains"/>
    <property type="match status" value="1"/>
</dbReference>
<dbReference type="GO" id="GO:0008270">
    <property type="term" value="F:zinc ion binding"/>
    <property type="evidence" value="ECO:0007669"/>
    <property type="project" value="UniProtKB-KW"/>
</dbReference>
<comment type="caution">
    <text evidence="5">The sequence shown here is derived from an EMBL/GenBank/DDBJ whole genome shotgun (WGS) entry which is preliminary data.</text>
</comment>
<gene>
    <name evidence="5" type="ORF">QYE76_001546</name>
</gene>
<dbReference type="SMART" id="SM00343">
    <property type="entry name" value="ZnF_C2HC"/>
    <property type="match status" value="2"/>
</dbReference>
<dbReference type="Proteomes" id="UP001231189">
    <property type="component" value="Unassembled WGS sequence"/>
</dbReference>
<dbReference type="EMBL" id="JAUUTY010000005">
    <property type="protein sequence ID" value="KAK1627231.1"/>
    <property type="molecule type" value="Genomic_DNA"/>
</dbReference>
<dbReference type="AlphaFoldDB" id="A0AAD8RJT1"/>
<evidence type="ECO:0000256" key="2">
    <source>
        <dbReference type="SAM" id="Coils"/>
    </source>
</evidence>
<feature type="compositionally biased region" description="Low complexity" evidence="3">
    <location>
        <begin position="423"/>
        <end position="432"/>
    </location>
</feature>
<keyword evidence="6" id="KW-1185">Reference proteome</keyword>
<protein>
    <recommendedName>
        <fullName evidence="4">CCHC-type domain-containing protein</fullName>
    </recommendedName>
</protein>
<feature type="region of interest" description="Disordered" evidence="3">
    <location>
        <begin position="527"/>
        <end position="560"/>
    </location>
</feature>
<feature type="domain" description="CCHC-type" evidence="4">
    <location>
        <begin position="129"/>
        <end position="142"/>
    </location>
</feature>
<proteinExistence type="predicted"/>
<feature type="compositionally biased region" description="Basic and acidic residues" evidence="3">
    <location>
        <begin position="543"/>
        <end position="560"/>
    </location>
</feature>
<feature type="region of interest" description="Disordered" evidence="3">
    <location>
        <begin position="1"/>
        <end position="119"/>
    </location>
</feature>
<organism evidence="5 6">
    <name type="scientific">Lolium multiflorum</name>
    <name type="common">Italian ryegrass</name>
    <name type="synonym">Lolium perenne subsp. multiflorum</name>
    <dbReference type="NCBI Taxonomy" id="4521"/>
    <lineage>
        <taxon>Eukaryota</taxon>
        <taxon>Viridiplantae</taxon>
        <taxon>Streptophyta</taxon>
        <taxon>Embryophyta</taxon>
        <taxon>Tracheophyta</taxon>
        <taxon>Spermatophyta</taxon>
        <taxon>Magnoliopsida</taxon>
        <taxon>Liliopsida</taxon>
        <taxon>Poales</taxon>
        <taxon>Poaceae</taxon>
        <taxon>BOP clade</taxon>
        <taxon>Pooideae</taxon>
        <taxon>Poodae</taxon>
        <taxon>Poeae</taxon>
        <taxon>Poeae Chloroplast Group 2 (Poeae type)</taxon>
        <taxon>Loliodinae</taxon>
        <taxon>Loliinae</taxon>
        <taxon>Lolium</taxon>
    </lineage>
</organism>
<evidence type="ECO:0000256" key="3">
    <source>
        <dbReference type="SAM" id="MobiDB-lite"/>
    </source>
</evidence>
<keyword evidence="1" id="KW-0863">Zinc-finger</keyword>
<dbReference type="PANTHER" id="PTHR33170">
    <property type="entry name" value="DUF4283 DOMAIN-CONTAINING PROTEIN-RELATED"/>
    <property type="match status" value="1"/>
</dbReference>
<feature type="compositionally biased region" description="Acidic residues" evidence="3">
    <location>
        <begin position="378"/>
        <end position="393"/>
    </location>
</feature>
<keyword evidence="2" id="KW-0175">Coiled coil</keyword>
<dbReference type="Gene3D" id="4.10.60.10">
    <property type="entry name" value="Zinc finger, CCHC-type"/>
    <property type="match status" value="1"/>
</dbReference>
<feature type="compositionally biased region" description="Basic and acidic residues" evidence="3">
    <location>
        <begin position="1"/>
        <end position="13"/>
    </location>
</feature>
<dbReference type="InterPro" id="IPR001878">
    <property type="entry name" value="Znf_CCHC"/>
</dbReference>
<keyword evidence="1" id="KW-0862">Zinc</keyword>
<accession>A0AAD8RJT1</accession>
<sequence>MERDRNSHGKRPFEAFNKGYPSSRDQDLRQKLDREQEEHRRKQRQWDRDAERGSSSSWRSEGERPRQDSRAPPPPPPPPRGRDSGKHAGRRASRQPQGTAAEGSAPALGQGSGQGGLGAPNPDAAHITCYNCGKQGHVQAACVDEAFCVNCKKVRHLSAMCAAVSKALAPFWAGFGGGRQGFCCLEVPDEELQKPVSNSATVILDGGHLSAEQVEDEFKDLVDENWNWQVRQMGPTDFAVVFPSKESLRIAIRGGGLTLPCTKLKAIVTIPVGDPLAAESLEEVWVKLLGVPPPFRHADRLLLSTREVGRPIGVDVASLAHPDAPVRMSFGCRKDDLLPDSITLFVNMQGYRIQVIREDENAGTSPPQAPPKLPPADGAEDKEDDPDETDEDRWDGRRARHAHKTSRVTASAPGAGGGGPRKSVPLAAAPGSPSACCPVAPNDLSLQIPDSARSQYGTNLTPTGNIFPLVAKIIQSAVPSTPAAGHLSPDAPSSVDTLCEDLLEDSSPTVHTSPTLGKALNLSAEERAEVGWSSPTSGASDPEYLRNSEQRSKRNHDRPSRRLMLEAAAAAANPVTPPAPELHQAPAIRQDSAPAADQHLLLDAPIPALGAPVARGPRSKASPAEALRKSARSMSISYGQVLERAMRAAADKNNLDKSVINTATPSSSTPAPGNVSPSSLFVAFQDSSIEHLLKVAKDSCILFKSTEGLPAQAVALLQARERAQAELLAARRKIKEDAAKAK</sequence>
<dbReference type="InterPro" id="IPR036875">
    <property type="entry name" value="Znf_CCHC_sf"/>
</dbReference>
<evidence type="ECO:0000256" key="1">
    <source>
        <dbReference type="PROSITE-ProRule" id="PRU00047"/>
    </source>
</evidence>